<evidence type="ECO:0000256" key="2">
    <source>
        <dbReference type="ARBA" id="ARBA00023125"/>
    </source>
</evidence>
<dbReference type="Gene3D" id="3.40.50.300">
    <property type="entry name" value="P-loop containing nucleotide triphosphate hydrolases"/>
    <property type="match status" value="1"/>
</dbReference>
<sequence length="869" mass="96344">MSSKVRRETNPTKVINGISLARTLPPVLPPNFLTRKSILKQVAIDQGGITLVTAPAGFGKTSLVAEYVSTLNLPVVWLSFDDSDSEISFNTHLIQAVRNVLPNFGNWFLPEEELSTPDVLRKLFSEIARHPGHLILVLDNNRVKNVDAAPLADLFLDLVPANIHTIAIRRNIPKGALSRLQSLPNFKFFEKEDLAFSQSEIESAADLQGVDLEDPSVMESLKAANGWPAAISLILKTSSRGTKVSSGPISLLESSEQIRYLVNELLETMNAEDREAIVALSACDEFSAEIAEIILQERFSLNKINNFATDAIFIRHTPDPVNNYVFSPIAKAGLSQSMIIKESEFKEINSRLSLYFETKGQQLKALEHAKLAGDQKRYRNLFRQSMRELIAIGRGKDLLRMAELVGDNTPVGRIKRQTVELIGYTADFQYANSQSLISEMLNASQGTEMESFIKKFTSAASAYVDFATGLDAQLDSNVAIAVGATAEELDLAPIDKISILKVAAAKEIIYDNSDRLNEIHALATNLAETDKSAMSIYCISTIEACVLLNKGEYKAALAAANSALAQAERESYSGIFGPLDVMYVKARCFLEFSQIEAAQLIFEQIRNLAMTWQQYVWVYVAESFIARDLALAGNTAAALDIVRAERERAEAMAFNNGLTIYCDLTELFIRYTMNDWTRVGILIGRLPNFLLVDRIRPIYETSIGRAPTNYDVENLPSRNPKEEIYKYMAQADENIDRESLALGFMRSALEIGARVGAKETFLRQDARILNLVIRIAGEKPTVYLEDLASLITSRLKARGKSVAGLTAALTKRELEILRHLETGKPISAIAETLHVSQNTMKTHLKNVYRKIGASGRDEAVSKAKNLYIL</sequence>
<protein>
    <submittedName>
        <fullName evidence="5">Unannotated protein</fullName>
    </submittedName>
</protein>
<evidence type="ECO:0000256" key="1">
    <source>
        <dbReference type="ARBA" id="ARBA00023015"/>
    </source>
</evidence>
<evidence type="ECO:0000256" key="3">
    <source>
        <dbReference type="ARBA" id="ARBA00023163"/>
    </source>
</evidence>
<dbReference type="PANTHER" id="PTHR44688:SF16">
    <property type="entry name" value="DNA-BINDING TRANSCRIPTIONAL ACTIVATOR DEVR_DOSR"/>
    <property type="match status" value="1"/>
</dbReference>
<evidence type="ECO:0000259" key="4">
    <source>
        <dbReference type="PROSITE" id="PS50043"/>
    </source>
</evidence>
<accession>A0A6J6BDW9</accession>
<dbReference type="PRINTS" id="PR00038">
    <property type="entry name" value="HTHLUXR"/>
</dbReference>
<keyword evidence="1" id="KW-0805">Transcription regulation</keyword>
<dbReference type="Pfam" id="PF00196">
    <property type="entry name" value="GerE"/>
    <property type="match status" value="1"/>
</dbReference>
<evidence type="ECO:0000313" key="5">
    <source>
        <dbReference type="EMBL" id="CAB4537045.1"/>
    </source>
</evidence>
<dbReference type="GO" id="GO:0006355">
    <property type="term" value="P:regulation of DNA-templated transcription"/>
    <property type="evidence" value="ECO:0007669"/>
    <property type="project" value="InterPro"/>
</dbReference>
<dbReference type="GO" id="GO:0003677">
    <property type="term" value="F:DNA binding"/>
    <property type="evidence" value="ECO:0007669"/>
    <property type="project" value="UniProtKB-KW"/>
</dbReference>
<dbReference type="EMBL" id="CAEZSK010000038">
    <property type="protein sequence ID" value="CAB4537045.1"/>
    <property type="molecule type" value="Genomic_DNA"/>
</dbReference>
<dbReference type="PROSITE" id="PS50043">
    <property type="entry name" value="HTH_LUXR_2"/>
    <property type="match status" value="1"/>
</dbReference>
<proteinExistence type="predicted"/>
<reference evidence="5" key="1">
    <citation type="submission" date="2020-05" db="EMBL/GenBank/DDBJ databases">
        <authorList>
            <person name="Chiriac C."/>
            <person name="Salcher M."/>
            <person name="Ghai R."/>
            <person name="Kavagutti S V."/>
        </authorList>
    </citation>
    <scope>NUCLEOTIDE SEQUENCE</scope>
</reference>
<organism evidence="5">
    <name type="scientific">freshwater metagenome</name>
    <dbReference type="NCBI Taxonomy" id="449393"/>
    <lineage>
        <taxon>unclassified sequences</taxon>
        <taxon>metagenomes</taxon>
        <taxon>ecological metagenomes</taxon>
    </lineage>
</organism>
<dbReference type="Gene3D" id="1.10.10.10">
    <property type="entry name" value="Winged helix-like DNA-binding domain superfamily/Winged helix DNA-binding domain"/>
    <property type="match status" value="1"/>
</dbReference>
<dbReference type="PANTHER" id="PTHR44688">
    <property type="entry name" value="DNA-BINDING TRANSCRIPTIONAL ACTIVATOR DEVR_DOSR"/>
    <property type="match status" value="1"/>
</dbReference>
<dbReference type="SUPFAM" id="SSF46894">
    <property type="entry name" value="C-terminal effector domain of the bipartite response regulators"/>
    <property type="match status" value="1"/>
</dbReference>
<keyword evidence="2" id="KW-0238">DNA-binding</keyword>
<name>A0A6J6BDW9_9ZZZZ</name>
<dbReference type="InterPro" id="IPR000792">
    <property type="entry name" value="Tscrpt_reg_LuxR_C"/>
</dbReference>
<keyword evidence="3" id="KW-0804">Transcription</keyword>
<dbReference type="SMART" id="SM00421">
    <property type="entry name" value="HTH_LUXR"/>
    <property type="match status" value="1"/>
</dbReference>
<dbReference type="InterPro" id="IPR016032">
    <property type="entry name" value="Sig_transdc_resp-reg_C-effctor"/>
</dbReference>
<dbReference type="SUPFAM" id="SSF52540">
    <property type="entry name" value="P-loop containing nucleoside triphosphate hydrolases"/>
    <property type="match status" value="1"/>
</dbReference>
<dbReference type="InterPro" id="IPR027417">
    <property type="entry name" value="P-loop_NTPase"/>
</dbReference>
<dbReference type="CDD" id="cd06170">
    <property type="entry name" value="LuxR_C_like"/>
    <property type="match status" value="1"/>
</dbReference>
<dbReference type="AlphaFoldDB" id="A0A6J6BDW9"/>
<dbReference type="InterPro" id="IPR036388">
    <property type="entry name" value="WH-like_DNA-bd_sf"/>
</dbReference>
<gene>
    <name evidence="5" type="ORF">UFOPK1419_00418</name>
</gene>
<feature type="domain" description="HTH luxR-type" evidence="4">
    <location>
        <begin position="802"/>
        <end position="867"/>
    </location>
</feature>